<comment type="subunit">
    <text evidence="2">Monomer.</text>
</comment>
<evidence type="ECO:0000256" key="3">
    <source>
        <dbReference type="ARBA" id="ARBA00023002"/>
    </source>
</evidence>
<evidence type="ECO:0000256" key="2">
    <source>
        <dbReference type="ARBA" id="ARBA00011245"/>
    </source>
</evidence>
<keyword evidence="3" id="KW-0560">Oxidoreductase</keyword>
<dbReference type="Gene3D" id="3.90.180.10">
    <property type="entry name" value="Medium-chain alcohol dehydrogenases, catalytic domain"/>
    <property type="match status" value="1"/>
</dbReference>
<dbReference type="Pfam" id="PF08240">
    <property type="entry name" value="ADH_N"/>
    <property type="match status" value="1"/>
</dbReference>
<dbReference type="OrthoDB" id="48317at2759"/>
<dbReference type="EMBL" id="MU004337">
    <property type="protein sequence ID" value="KAF2656361.1"/>
    <property type="molecule type" value="Genomic_DNA"/>
</dbReference>
<name>A0A6A6TAU1_9PLEO</name>
<dbReference type="CDD" id="cd08249">
    <property type="entry name" value="enoyl_reductase_like"/>
    <property type="match status" value="1"/>
</dbReference>
<dbReference type="SUPFAM" id="SSF51735">
    <property type="entry name" value="NAD(P)-binding Rossmann-fold domains"/>
    <property type="match status" value="1"/>
</dbReference>
<feature type="domain" description="Enoyl reductase (ER)" evidence="4">
    <location>
        <begin position="12"/>
        <end position="340"/>
    </location>
</feature>
<evidence type="ECO:0000313" key="5">
    <source>
        <dbReference type="EMBL" id="KAF2656361.1"/>
    </source>
</evidence>
<dbReference type="Gene3D" id="3.40.50.720">
    <property type="entry name" value="NAD(P)-binding Rossmann-like Domain"/>
    <property type="match status" value="1"/>
</dbReference>
<dbReference type="InterPro" id="IPR013149">
    <property type="entry name" value="ADH-like_C"/>
</dbReference>
<dbReference type="PANTHER" id="PTHR45348">
    <property type="entry name" value="HYPOTHETICAL OXIDOREDUCTASE (EUROFUNG)"/>
    <property type="match status" value="1"/>
</dbReference>
<organism evidence="5 6">
    <name type="scientific">Lophiostoma macrostomum CBS 122681</name>
    <dbReference type="NCBI Taxonomy" id="1314788"/>
    <lineage>
        <taxon>Eukaryota</taxon>
        <taxon>Fungi</taxon>
        <taxon>Dikarya</taxon>
        <taxon>Ascomycota</taxon>
        <taxon>Pezizomycotina</taxon>
        <taxon>Dothideomycetes</taxon>
        <taxon>Pleosporomycetidae</taxon>
        <taxon>Pleosporales</taxon>
        <taxon>Lophiostomataceae</taxon>
        <taxon>Lophiostoma</taxon>
    </lineage>
</organism>
<dbReference type="SMART" id="SM00829">
    <property type="entry name" value="PKS_ER"/>
    <property type="match status" value="1"/>
</dbReference>
<dbReference type="InterPro" id="IPR020843">
    <property type="entry name" value="ER"/>
</dbReference>
<dbReference type="SUPFAM" id="SSF50129">
    <property type="entry name" value="GroES-like"/>
    <property type="match status" value="1"/>
</dbReference>
<dbReference type="GO" id="GO:0016651">
    <property type="term" value="F:oxidoreductase activity, acting on NAD(P)H"/>
    <property type="evidence" value="ECO:0007669"/>
    <property type="project" value="InterPro"/>
</dbReference>
<protein>
    <submittedName>
        <fullName evidence="5">Oxidoreductase-like protein</fullName>
    </submittedName>
</protein>
<gene>
    <name evidence="5" type="ORF">K491DRAFT_692075</name>
</gene>
<accession>A0A6A6TAU1</accession>
<dbReference type="InterPro" id="IPR013154">
    <property type="entry name" value="ADH-like_N"/>
</dbReference>
<evidence type="ECO:0000313" key="6">
    <source>
        <dbReference type="Proteomes" id="UP000799324"/>
    </source>
</evidence>
<dbReference type="InterPro" id="IPR011032">
    <property type="entry name" value="GroES-like_sf"/>
</dbReference>
<sequence>MPGQRAIQIQRQRMAKLVTDAPIPKVRPDYVIVKNVVVALNPADWKHIDFMAKKGAIVGCDYAGIVDKVGPNVTHLKKGDRVAGFVHGCNLSNTEDGAYAEYIAAKAALSIKVPDNLSMEQASTLGVGITSVGQALYQSLELPWPTTPAETPFPVLIYGGSTATGSLAIQFAKLSGLTVVTTCSPHNFDMVKSLGADHVFDYKSPTVGDDIWKLCDNKLQHAFDCFALDSSAAICSKAMSSKGGKYSSLLIMPEFPRPDITNVSTLAYTAIGETFTKGTKTHEGNAADLEFATKFWKLAGGYLAEDKVKTHPIEVREGGLEGILGGLRDMRKGLSGKKLVYPLDEPEEESDIDIY</sequence>
<keyword evidence="6" id="KW-1185">Reference proteome</keyword>
<dbReference type="Pfam" id="PF00107">
    <property type="entry name" value="ADH_zinc_N"/>
    <property type="match status" value="1"/>
</dbReference>
<evidence type="ECO:0000256" key="1">
    <source>
        <dbReference type="ARBA" id="ARBA00008072"/>
    </source>
</evidence>
<comment type="similarity">
    <text evidence="1">Belongs to the zinc-containing alcohol dehydrogenase family.</text>
</comment>
<evidence type="ECO:0000259" key="4">
    <source>
        <dbReference type="SMART" id="SM00829"/>
    </source>
</evidence>
<reference evidence="5" key="1">
    <citation type="journal article" date="2020" name="Stud. Mycol.">
        <title>101 Dothideomycetes genomes: a test case for predicting lifestyles and emergence of pathogens.</title>
        <authorList>
            <person name="Haridas S."/>
            <person name="Albert R."/>
            <person name="Binder M."/>
            <person name="Bloem J."/>
            <person name="Labutti K."/>
            <person name="Salamov A."/>
            <person name="Andreopoulos B."/>
            <person name="Baker S."/>
            <person name="Barry K."/>
            <person name="Bills G."/>
            <person name="Bluhm B."/>
            <person name="Cannon C."/>
            <person name="Castanera R."/>
            <person name="Culley D."/>
            <person name="Daum C."/>
            <person name="Ezra D."/>
            <person name="Gonzalez J."/>
            <person name="Henrissat B."/>
            <person name="Kuo A."/>
            <person name="Liang C."/>
            <person name="Lipzen A."/>
            <person name="Lutzoni F."/>
            <person name="Magnuson J."/>
            <person name="Mondo S."/>
            <person name="Nolan M."/>
            <person name="Ohm R."/>
            <person name="Pangilinan J."/>
            <person name="Park H.-J."/>
            <person name="Ramirez L."/>
            <person name="Alfaro M."/>
            <person name="Sun H."/>
            <person name="Tritt A."/>
            <person name="Yoshinaga Y."/>
            <person name="Zwiers L.-H."/>
            <person name="Turgeon B."/>
            <person name="Goodwin S."/>
            <person name="Spatafora J."/>
            <person name="Crous P."/>
            <person name="Grigoriev I."/>
        </authorList>
    </citation>
    <scope>NUCLEOTIDE SEQUENCE</scope>
    <source>
        <strain evidence="5">CBS 122681</strain>
    </source>
</reference>
<dbReference type="AlphaFoldDB" id="A0A6A6TAU1"/>
<dbReference type="InterPro" id="IPR047122">
    <property type="entry name" value="Trans-enoyl_RdTase-like"/>
</dbReference>
<proteinExistence type="inferred from homology"/>
<dbReference type="PANTHER" id="PTHR45348:SF2">
    <property type="entry name" value="ZINC-TYPE ALCOHOL DEHYDROGENASE-LIKE PROTEIN C2E1P3.01"/>
    <property type="match status" value="1"/>
</dbReference>
<dbReference type="InterPro" id="IPR036291">
    <property type="entry name" value="NAD(P)-bd_dom_sf"/>
</dbReference>
<dbReference type="Proteomes" id="UP000799324">
    <property type="component" value="Unassembled WGS sequence"/>
</dbReference>